<gene>
    <name evidence="2" type="ORF">RMCT_2745</name>
</gene>
<keyword evidence="1" id="KW-1133">Transmembrane helix</keyword>
<feature type="transmembrane region" description="Helical" evidence="1">
    <location>
        <begin position="60"/>
        <end position="79"/>
    </location>
</feature>
<comment type="caution">
    <text evidence="2">The sequence shown here is derived from an EMBL/GenBank/DDBJ whole genome shotgun (WGS) entry which is preliminary data.</text>
</comment>
<evidence type="ECO:0000313" key="2">
    <source>
        <dbReference type="EMBL" id="GAT15775.1"/>
    </source>
</evidence>
<dbReference type="RefSeq" id="WP_003926669.1">
    <property type="nucleotide sequence ID" value="NZ_BCTB01000018.1"/>
</dbReference>
<dbReference type="EMBL" id="BCTB01000018">
    <property type="protein sequence ID" value="GAT15775.1"/>
    <property type="molecule type" value="Genomic_DNA"/>
</dbReference>
<reference evidence="3" key="2">
    <citation type="submission" date="2016-02" db="EMBL/GenBank/DDBJ databases">
        <title>Draft genome sequence of five rapidly growing Mycobacterium species.</title>
        <authorList>
            <person name="Katahira K."/>
            <person name="Gotou Y."/>
            <person name="Iida K."/>
            <person name="Ogura Y."/>
            <person name="Hayashi T."/>
        </authorList>
    </citation>
    <scope>NUCLEOTIDE SEQUENCE [LARGE SCALE GENOMIC DNA]</scope>
    <source>
        <strain evidence="3">JCM6362</strain>
    </source>
</reference>
<keyword evidence="1" id="KW-0812">Transmembrane</keyword>
<sequence length="109" mass="11173">MAKTILGADLALLLCVSVLAGSWLGLGATPPAELGWALGAVVLAAVMAVTEMFSGLRWPALIALAATVVGLVAVLSGMVTRGWGWAWVVAWVAVAGWFALLAAAERSDR</sequence>
<name>A0A124E8I0_MYCTH</name>
<evidence type="ECO:0000313" key="3">
    <source>
        <dbReference type="Proteomes" id="UP000069654"/>
    </source>
</evidence>
<evidence type="ECO:0000256" key="1">
    <source>
        <dbReference type="SAM" id="Phobius"/>
    </source>
</evidence>
<dbReference type="STRING" id="1797.RMCT_2745"/>
<organism evidence="2 3">
    <name type="scientific">Mycolicibacterium thermoresistibile</name>
    <name type="common">Mycobacterium thermoresistibile</name>
    <dbReference type="NCBI Taxonomy" id="1797"/>
    <lineage>
        <taxon>Bacteria</taxon>
        <taxon>Bacillati</taxon>
        <taxon>Actinomycetota</taxon>
        <taxon>Actinomycetes</taxon>
        <taxon>Mycobacteriales</taxon>
        <taxon>Mycobacteriaceae</taxon>
        <taxon>Mycolicibacterium</taxon>
    </lineage>
</organism>
<dbReference type="Proteomes" id="UP000069654">
    <property type="component" value="Unassembled WGS sequence"/>
</dbReference>
<keyword evidence="1" id="KW-0472">Membrane</keyword>
<feature type="transmembrane region" description="Helical" evidence="1">
    <location>
        <begin position="36"/>
        <end position="53"/>
    </location>
</feature>
<dbReference type="OMA" id="WMAVVVW"/>
<reference evidence="2 3" key="1">
    <citation type="journal article" date="2016" name="Genome Announc.">
        <title>Draft Genome Sequences of Five Rapidly Growing Mycobacterium Species, M. thermoresistibile, M. fortuitum subsp. acetamidolyticum, M. canariasense, M. brisbanense, and M. novocastrense.</title>
        <authorList>
            <person name="Katahira K."/>
            <person name="Ogura Y."/>
            <person name="Gotoh Y."/>
            <person name="Hayashi T."/>
        </authorList>
    </citation>
    <scope>NUCLEOTIDE SEQUENCE [LARGE SCALE GENOMIC DNA]</scope>
    <source>
        <strain evidence="2 3">JCM6362</strain>
    </source>
</reference>
<accession>A0A124E8I0</accession>
<proteinExistence type="predicted"/>
<feature type="transmembrane region" description="Helical" evidence="1">
    <location>
        <begin position="85"/>
        <end position="104"/>
    </location>
</feature>
<protein>
    <submittedName>
        <fullName evidence="2">Uncharacterized protein</fullName>
    </submittedName>
</protein>
<dbReference type="AlphaFoldDB" id="A0A124E8I0"/>